<dbReference type="Gene3D" id="2.60.40.10">
    <property type="entry name" value="Immunoglobulins"/>
    <property type="match status" value="1"/>
</dbReference>
<name>A0ABX2AQL5_9BACT</name>
<accession>A0ABX2AQL5</accession>
<protein>
    <submittedName>
        <fullName evidence="1">Ig-like domain-containing protein</fullName>
    </submittedName>
</protein>
<gene>
    <name evidence="1" type="ORF">HPS56_10875</name>
</gene>
<sequence>MKTICTIAEKHLVCIIMLLTTFIISSCKDDNVGEFVLTGNIEHLIPEGTYDLKKTETSSGQYIVFMPDLDYNFEYWGLTLKQVDYYIDDELYSSETRSPWEIIINKDDMEKGNHKLRAEMKISGQACDDVVLVKEKAFYISNNSGITERHGDIYIDYNYITKGEELVITPELLTNRSTEGCEFDQVKYYWDGKLIATYTTSPYTLRYKVDDEIESTHQISVQIAYHDVFSKNLSYNWSFSNYKIHSSNDYFYSCRLKSGRNDYKNGETISLVAKLYKGSGVKKDFDIEFYLDDELIAKSSSFPYTFNYRLTNLSKGSHVLKYKFITKESNVTSIQTTENIIIITE</sequence>
<proteinExistence type="predicted"/>
<dbReference type="Proteomes" id="UP000714420">
    <property type="component" value="Unassembled WGS sequence"/>
</dbReference>
<organism evidence="1 2">
    <name type="scientific">Xylanibacter muris</name>
    <dbReference type="NCBI Taxonomy" id="2736290"/>
    <lineage>
        <taxon>Bacteria</taxon>
        <taxon>Pseudomonadati</taxon>
        <taxon>Bacteroidota</taxon>
        <taxon>Bacteroidia</taxon>
        <taxon>Bacteroidales</taxon>
        <taxon>Prevotellaceae</taxon>
        <taxon>Xylanibacter</taxon>
    </lineage>
</organism>
<keyword evidence="2" id="KW-1185">Reference proteome</keyword>
<dbReference type="Pfam" id="PF17957">
    <property type="entry name" value="Big_7"/>
    <property type="match status" value="1"/>
</dbReference>
<reference evidence="1 2" key="1">
    <citation type="submission" date="2020-05" db="EMBL/GenBank/DDBJ databases">
        <title>Distinct polysaccharide utilization as determinants for interspecies competition between intestinal Prevotella spp.</title>
        <authorList>
            <person name="Galvez E.J.C."/>
            <person name="Iljazovic A."/>
            <person name="Strowig T."/>
        </authorList>
    </citation>
    <scope>NUCLEOTIDE SEQUENCE [LARGE SCALE GENOMIC DNA]</scope>
    <source>
        <strain evidence="1 2">PMUR</strain>
    </source>
</reference>
<evidence type="ECO:0000313" key="1">
    <source>
        <dbReference type="EMBL" id="NPD92837.1"/>
    </source>
</evidence>
<dbReference type="RefSeq" id="WP_172276379.1">
    <property type="nucleotide sequence ID" value="NZ_CASGMU010000011.1"/>
</dbReference>
<dbReference type="EMBL" id="JABKKF010000011">
    <property type="protein sequence ID" value="NPD92837.1"/>
    <property type="molecule type" value="Genomic_DNA"/>
</dbReference>
<comment type="caution">
    <text evidence="1">The sequence shown here is derived from an EMBL/GenBank/DDBJ whole genome shotgun (WGS) entry which is preliminary data.</text>
</comment>
<dbReference type="InterPro" id="IPR013783">
    <property type="entry name" value="Ig-like_fold"/>
</dbReference>
<dbReference type="PROSITE" id="PS51257">
    <property type="entry name" value="PROKAR_LIPOPROTEIN"/>
    <property type="match status" value="1"/>
</dbReference>
<evidence type="ECO:0000313" key="2">
    <source>
        <dbReference type="Proteomes" id="UP000714420"/>
    </source>
</evidence>